<evidence type="ECO:0000256" key="12">
    <source>
        <dbReference type="ARBA" id="ARBA00049406"/>
    </source>
</evidence>
<name>A0A2N8TYB9_9ACTN</name>
<dbReference type="Gene3D" id="3.30.1330.90">
    <property type="entry name" value="D-3-phosphoglycerate dehydrogenase, domain 3"/>
    <property type="match status" value="1"/>
</dbReference>
<comment type="similarity">
    <text evidence="3">Belongs to the iron-sulfur dependent L-serine dehydratase family.</text>
</comment>
<keyword evidence="10 13" id="KW-0501">Molybdenum cofactor biosynthesis</keyword>
<organism evidence="15 16">
    <name type="scientific">Streptomyces cahuitamycinicus</name>
    <dbReference type="NCBI Taxonomy" id="2070367"/>
    <lineage>
        <taxon>Bacteria</taxon>
        <taxon>Bacillati</taxon>
        <taxon>Actinomycetota</taxon>
        <taxon>Actinomycetes</taxon>
        <taxon>Kitasatosporales</taxon>
        <taxon>Streptomycetaceae</taxon>
        <taxon>Streptomyces</taxon>
    </lineage>
</organism>
<evidence type="ECO:0000256" key="2">
    <source>
        <dbReference type="ARBA" id="ARBA00004742"/>
    </source>
</evidence>
<evidence type="ECO:0000256" key="10">
    <source>
        <dbReference type="ARBA" id="ARBA00023150"/>
    </source>
</evidence>
<dbReference type="OrthoDB" id="3197277at2"/>
<evidence type="ECO:0000256" key="8">
    <source>
        <dbReference type="ARBA" id="ARBA00023004"/>
    </source>
</evidence>
<keyword evidence="6 13" id="KW-0963">Cytoplasm</keyword>
<dbReference type="GO" id="GO:0006094">
    <property type="term" value="P:gluconeogenesis"/>
    <property type="evidence" value="ECO:0007669"/>
    <property type="project" value="UniProtKB-KW"/>
</dbReference>
<dbReference type="GO" id="GO:0097163">
    <property type="term" value="F:sulfur carrier activity"/>
    <property type="evidence" value="ECO:0007669"/>
    <property type="project" value="UniProtKB-UniRule"/>
</dbReference>
<evidence type="ECO:0000313" key="16">
    <source>
        <dbReference type="Proteomes" id="UP000235943"/>
    </source>
</evidence>
<comment type="similarity">
    <text evidence="13">Belongs to the FdhD family.</text>
</comment>
<dbReference type="GO" id="GO:0051539">
    <property type="term" value="F:4 iron, 4 sulfur cluster binding"/>
    <property type="evidence" value="ECO:0007669"/>
    <property type="project" value="UniProtKB-KW"/>
</dbReference>
<comment type="subcellular location">
    <subcellularLocation>
        <location evidence="13">Cytoplasm</location>
    </subcellularLocation>
</comment>
<evidence type="ECO:0000256" key="11">
    <source>
        <dbReference type="ARBA" id="ARBA00023239"/>
    </source>
</evidence>
<keyword evidence="5" id="KW-0004">4Fe-4S</keyword>
<dbReference type="EMBL" id="POUC01000002">
    <property type="protein sequence ID" value="PNG24027.1"/>
    <property type="molecule type" value="Genomic_DNA"/>
</dbReference>
<dbReference type="Pfam" id="PF02634">
    <property type="entry name" value="FdhD-NarQ"/>
    <property type="match status" value="1"/>
</dbReference>
<comment type="pathway">
    <text evidence="2">Carbohydrate biosynthesis; gluconeogenesis.</text>
</comment>
<sequence length="510" mass="53686">MAISVFDLFSIGIGPSSSHTVGPMRAAGMFVSRLKQDGVLAQTAAVRAELFGSLGATGHGTLKAVLLGLEGYEPHTVDVAQADLDVERIRSTGRIRLLGAEIGPAHEIDFDASTQLVLHRRRSLPYHANGMILFAYDGDGVPLLEKTYYSVGGGFVVDEDAVGADRIKADDTALAHPFSTGDELLRLTKETGLSISALMLENEKAWRSEEEIRAGLLEIWRVMAACVARGLGREGILPGGAVSTRPDTLVAEEPLEIRLGGKPLAITMRTPGDDFALAAGFLVSEGVVSRAQDVANIVYCSGATDDGSNTYNVVDVQLAPGAPLPDITLERNVYTTSSCGLCGKASLDAVRTTARWPIADTPPVRVTPELLAALPDRLRAAQGVFDRTGGLHAAGLFSPEGHLLDLREDVGRHNAVDKLIGHALRSGRLPLSRTILLVSGRASFELAQKAVMAGIPVLAAVSAPSSLAVDLATETGLTLVGFLRGGSMNVYAGEQRVDVYAGAPDGGLTR</sequence>
<comment type="caution">
    <text evidence="13">Lacks conserved residue(s) required for the propagation of feature annotation.</text>
</comment>
<dbReference type="GO" id="GO:0006777">
    <property type="term" value="P:Mo-molybdopterin cofactor biosynthetic process"/>
    <property type="evidence" value="ECO:0007669"/>
    <property type="project" value="UniProtKB-UniRule"/>
</dbReference>
<reference evidence="15 16" key="1">
    <citation type="submission" date="2018-01" db="EMBL/GenBank/DDBJ databases">
        <title>Draft genome sequence of Streptomyces sp. 13K301.</title>
        <authorList>
            <person name="Sahin N."/>
            <person name="Saygin H."/>
            <person name="Ay H."/>
        </authorList>
    </citation>
    <scope>NUCLEOTIDE SEQUENCE [LARGE SCALE GENOMIC DNA]</scope>
    <source>
        <strain evidence="15 16">13K301</strain>
    </source>
</reference>
<evidence type="ECO:0000256" key="9">
    <source>
        <dbReference type="ARBA" id="ARBA00023014"/>
    </source>
</evidence>
<dbReference type="Gene3D" id="3.10.20.10">
    <property type="match status" value="1"/>
</dbReference>
<dbReference type="AlphaFoldDB" id="A0A2N8TYB9"/>
<feature type="active site" description="Cysteine persulfide intermediate" evidence="13">
    <location>
        <position position="339"/>
    </location>
</feature>
<dbReference type="HAMAP" id="MF_00187">
    <property type="entry name" value="FdhD"/>
    <property type="match status" value="1"/>
</dbReference>
<evidence type="ECO:0000256" key="13">
    <source>
        <dbReference type="HAMAP-Rule" id="MF_00187"/>
    </source>
</evidence>
<gene>
    <name evidence="13" type="primary">fdhD</name>
    <name evidence="15" type="ORF">C1J00_00500</name>
</gene>
<comment type="caution">
    <text evidence="15">The sequence shown here is derived from an EMBL/GenBank/DDBJ whole genome shotgun (WGS) entry which is preliminary data.</text>
</comment>
<evidence type="ECO:0000256" key="5">
    <source>
        <dbReference type="ARBA" id="ARBA00022485"/>
    </source>
</evidence>
<evidence type="ECO:0000256" key="1">
    <source>
        <dbReference type="ARBA" id="ARBA00001966"/>
    </source>
</evidence>
<dbReference type="FunFam" id="3.30.1330.90:FF:000001">
    <property type="entry name" value="L-serine ammonia-lyase 1"/>
    <property type="match status" value="1"/>
</dbReference>
<dbReference type="Proteomes" id="UP000235943">
    <property type="component" value="Unassembled WGS sequence"/>
</dbReference>
<keyword evidence="7" id="KW-0479">Metal-binding</keyword>
<dbReference type="GO" id="GO:0016783">
    <property type="term" value="F:sulfurtransferase activity"/>
    <property type="evidence" value="ECO:0007669"/>
    <property type="project" value="InterPro"/>
</dbReference>
<dbReference type="NCBIfam" id="TIGR00129">
    <property type="entry name" value="fdhD_narQ"/>
    <property type="match status" value="1"/>
</dbReference>
<keyword evidence="11" id="KW-0456">Lyase</keyword>
<evidence type="ECO:0000256" key="7">
    <source>
        <dbReference type="ARBA" id="ARBA00022723"/>
    </source>
</evidence>
<dbReference type="Gene3D" id="3.40.140.10">
    <property type="entry name" value="Cytidine Deaminase, domain 2"/>
    <property type="match status" value="1"/>
</dbReference>
<dbReference type="NCBIfam" id="NF001943">
    <property type="entry name" value="PRK00724.1-2"/>
    <property type="match status" value="1"/>
</dbReference>
<accession>A0A2N8TYB9</accession>
<evidence type="ECO:0000259" key="14">
    <source>
        <dbReference type="Pfam" id="PF03315"/>
    </source>
</evidence>
<dbReference type="InterPro" id="IPR016193">
    <property type="entry name" value="Cytidine_deaminase-like"/>
</dbReference>
<dbReference type="GO" id="GO:0046872">
    <property type="term" value="F:metal ion binding"/>
    <property type="evidence" value="ECO:0007669"/>
    <property type="project" value="UniProtKB-KW"/>
</dbReference>
<keyword evidence="4" id="KW-0312">Gluconeogenesis</keyword>
<comment type="cofactor">
    <cofactor evidence="1">
        <name>[4Fe-4S] cluster</name>
        <dbReference type="ChEBI" id="CHEBI:49883"/>
    </cofactor>
</comment>
<dbReference type="GO" id="GO:0003941">
    <property type="term" value="F:L-serine ammonia-lyase activity"/>
    <property type="evidence" value="ECO:0007669"/>
    <property type="project" value="UniProtKB-EC"/>
</dbReference>
<dbReference type="SUPFAM" id="SSF53927">
    <property type="entry name" value="Cytidine deaminase-like"/>
    <property type="match status" value="1"/>
</dbReference>
<keyword evidence="9" id="KW-0411">Iron-sulfur</keyword>
<evidence type="ECO:0000256" key="3">
    <source>
        <dbReference type="ARBA" id="ARBA00008636"/>
    </source>
</evidence>
<keyword evidence="16" id="KW-1185">Reference proteome</keyword>
<dbReference type="Pfam" id="PF03315">
    <property type="entry name" value="SDH_beta"/>
    <property type="match status" value="1"/>
</dbReference>
<proteinExistence type="inferred from homology"/>
<protein>
    <recommendedName>
        <fullName evidence="13">Sulfur carrier protein FdhD</fullName>
    </recommendedName>
</protein>
<dbReference type="SUPFAM" id="SSF143548">
    <property type="entry name" value="Serine metabolism enzymes domain"/>
    <property type="match status" value="1"/>
</dbReference>
<evidence type="ECO:0000313" key="15">
    <source>
        <dbReference type="EMBL" id="PNG24027.1"/>
    </source>
</evidence>
<comment type="function">
    <text evidence="13">Required for formate dehydrogenase (FDH) activity. Acts as a sulfur carrier protein that transfers sulfur from IscS to the molybdenum cofactor prior to its insertion into FDH.</text>
</comment>
<dbReference type="InterPro" id="IPR003786">
    <property type="entry name" value="FdhD"/>
</dbReference>
<dbReference type="GO" id="GO:0005737">
    <property type="term" value="C:cytoplasm"/>
    <property type="evidence" value="ECO:0007669"/>
    <property type="project" value="UniProtKB-SubCell"/>
</dbReference>
<evidence type="ECO:0000256" key="4">
    <source>
        <dbReference type="ARBA" id="ARBA00022432"/>
    </source>
</evidence>
<dbReference type="PANTHER" id="PTHR30592">
    <property type="entry name" value="FORMATE DEHYDROGENASE"/>
    <property type="match status" value="1"/>
</dbReference>
<keyword evidence="8" id="KW-0408">Iron</keyword>
<comment type="catalytic activity">
    <reaction evidence="12">
        <text>L-serine = pyruvate + NH4(+)</text>
        <dbReference type="Rhea" id="RHEA:19169"/>
        <dbReference type="ChEBI" id="CHEBI:15361"/>
        <dbReference type="ChEBI" id="CHEBI:28938"/>
        <dbReference type="ChEBI" id="CHEBI:33384"/>
        <dbReference type="EC" id="4.3.1.17"/>
    </reaction>
</comment>
<dbReference type="InterPro" id="IPR005131">
    <property type="entry name" value="Ser_deHydtase_bsu"/>
</dbReference>
<evidence type="ECO:0000256" key="6">
    <source>
        <dbReference type="ARBA" id="ARBA00022490"/>
    </source>
</evidence>
<dbReference type="PANTHER" id="PTHR30592:SF1">
    <property type="entry name" value="SULFUR CARRIER PROTEIN FDHD"/>
    <property type="match status" value="1"/>
</dbReference>
<feature type="domain" description="Serine dehydratase beta chain" evidence="14">
    <location>
        <begin position="4"/>
        <end position="160"/>
    </location>
</feature>
<dbReference type="InterPro" id="IPR029009">
    <property type="entry name" value="ASB_dom_sf"/>
</dbReference>